<dbReference type="Proteomes" id="UP001597389">
    <property type="component" value="Unassembled WGS sequence"/>
</dbReference>
<feature type="coiled-coil region" evidence="1">
    <location>
        <begin position="5"/>
        <end position="39"/>
    </location>
</feature>
<dbReference type="RefSeq" id="WP_377178742.1">
    <property type="nucleotide sequence ID" value="NZ_JBHUJB010000079.1"/>
</dbReference>
<organism evidence="2 3">
    <name type="scientific">Rubritalea tangerina</name>
    <dbReference type="NCBI Taxonomy" id="430798"/>
    <lineage>
        <taxon>Bacteria</taxon>
        <taxon>Pseudomonadati</taxon>
        <taxon>Verrucomicrobiota</taxon>
        <taxon>Verrucomicrobiia</taxon>
        <taxon>Verrucomicrobiales</taxon>
        <taxon>Rubritaleaceae</taxon>
        <taxon>Rubritalea</taxon>
    </lineage>
</organism>
<sequence length="159" mass="19168">MSKKAVQLELQLEELELLNELLSERVEEWSRALNRVGEEDVSLLELIECESELDAEYQLEIYRRLKSRLMELQHVHGRKSLEFIDSTAIYRPEQSVELFRIRDKYGLDSVVYLYESRHGVFFLYDNLEGFVDSFVKGKDSELRFECRKELELYLRYWTR</sequence>
<evidence type="ECO:0000313" key="2">
    <source>
        <dbReference type="EMBL" id="MFD2160375.1"/>
    </source>
</evidence>
<dbReference type="EMBL" id="JBHUJB010000079">
    <property type="protein sequence ID" value="MFD2160375.1"/>
    <property type="molecule type" value="Genomic_DNA"/>
</dbReference>
<keyword evidence="3" id="KW-1185">Reference proteome</keyword>
<gene>
    <name evidence="2" type="ORF">ACFSW8_15840</name>
</gene>
<proteinExistence type="predicted"/>
<reference evidence="3" key="1">
    <citation type="journal article" date="2019" name="Int. J. Syst. Evol. Microbiol.">
        <title>The Global Catalogue of Microorganisms (GCM) 10K type strain sequencing project: providing services to taxonomists for standard genome sequencing and annotation.</title>
        <authorList>
            <consortium name="The Broad Institute Genomics Platform"/>
            <consortium name="The Broad Institute Genome Sequencing Center for Infectious Disease"/>
            <person name="Wu L."/>
            <person name="Ma J."/>
        </authorList>
    </citation>
    <scope>NUCLEOTIDE SEQUENCE [LARGE SCALE GENOMIC DNA]</scope>
    <source>
        <strain evidence="3">CCUG 57942</strain>
    </source>
</reference>
<evidence type="ECO:0000256" key="1">
    <source>
        <dbReference type="SAM" id="Coils"/>
    </source>
</evidence>
<keyword evidence="1" id="KW-0175">Coiled coil</keyword>
<evidence type="ECO:0000313" key="3">
    <source>
        <dbReference type="Proteomes" id="UP001597389"/>
    </source>
</evidence>
<accession>A0ABW4ZF81</accession>
<protein>
    <submittedName>
        <fullName evidence="2">Uncharacterized protein</fullName>
    </submittedName>
</protein>
<name>A0ABW4ZF81_9BACT</name>
<comment type="caution">
    <text evidence="2">The sequence shown here is derived from an EMBL/GenBank/DDBJ whole genome shotgun (WGS) entry which is preliminary data.</text>
</comment>